<keyword evidence="1" id="KW-0472">Membrane</keyword>
<name>A0ABU8G1X0_9BACI</name>
<protein>
    <recommendedName>
        <fullName evidence="4">DUF4083 domain-containing protein</fullName>
    </recommendedName>
</protein>
<evidence type="ECO:0000313" key="2">
    <source>
        <dbReference type="EMBL" id="MEI4832260.1"/>
    </source>
</evidence>
<keyword evidence="1" id="KW-0812">Transmembrane</keyword>
<keyword evidence="3" id="KW-1185">Reference proteome</keyword>
<proteinExistence type="predicted"/>
<evidence type="ECO:0008006" key="4">
    <source>
        <dbReference type="Google" id="ProtNLM"/>
    </source>
</evidence>
<organism evidence="2 3">
    <name type="scientific">Bacillus yunxiaonensis</name>
    <dbReference type="NCBI Taxonomy" id="3127665"/>
    <lineage>
        <taxon>Bacteria</taxon>
        <taxon>Bacillati</taxon>
        <taxon>Bacillota</taxon>
        <taxon>Bacilli</taxon>
        <taxon>Bacillales</taxon>
        <taxon>Bacillaceae</taxon>
        <taxon>Bacillus</taxon>
    </lineage>
</organism>
<evidence type="ECO:0000256" key="1">
    <source>
        <dbReference type="SAM" id="Phobius"/>
    </source>
</evidence>
<evidence type="ECO:0000313" key="3">
    <source>
        <dbReference type="Proteomes" id="UP001367922"/>
    </source>
</evidence>
<dbReference type="Proteomes" id="UP001367922">
    <property type="component" value="Unassembled WGS sequence"/>
</dbReference>
<comment type="caution">
    <text evidence="2">The sequence shown here is derived from an EMBL/GenBank/DDBJ whole genome shotgun (WGS) entry which is preliminary data.</text>
</comment>
<feature type="transmembrane region" description="Helical" evidence="1">
    <location>
        <begin position="6"/>
        <end position="34"/>
    </location>
</feature>
<dbReference type="RefSeq" id="WP_336484398.1">
    <property type="nucleotide sequence ID" value="NZ_JBAWSV010000012.1"/>
</dbReference>
<gene>
    <name evidence="2" type="ORF">WAX78_23010</name>
</gene>
<sequence>MGVGHVIFNIFSILGFVFPFAAAVFTAYVVTIVLKRMRERNEYLKDIRDELRKRNDTSN</sequence>
<accession>A0ABU8G1X0</accession>
<dbReference type="EMBL" id="JBAWSV010000012">
    <property type="protein sequence ID" value="MEI4832260.1"/>
    <property type="molecule type" value="Genomic_DNA"/>
</dbReference>
<reference evidence="2 3" key="1">
    <citation type="submission" date="2024-01" db="EMBL/GenBank/DDBJ databases">
        <title>Seven novel Bacillus-like species.</title>
        <authorList>
            <person name="Liu G."/>
        </authorList>
    </citation>
    <scope>NUCLEOTIDE SEQUENCE [LARGE SCALE GENOMIC DNA]</scope>
    <source>
        <strain evidence="2 3">FJAT-53711</strain>
    </source>
</reference>
<keyword evidence="1" id="KW-1133">Transmembrane helix</keyword>